<evidence type="ECO:0000313" key="7">
    <source>
        <dbReference type="EMBL" id="AKA68356.1"/>
    </source>
</evidence>
<accession>A0A0E3GQD0</accession>
<dbReference type="FunFam" id="1.20.1260.100:FF:000001">
    <property type="entry name" value="translocator protein 2"/>
    <property type="match status" value="1"/>
</dbReference>
<dbReference type="GO" id="GO:0033013">
    <property type="term" value="P:tetrapyrrole metabolic process"/>
    <property type="evidence" value="ECO:0007669"/>
    <property type="project" value="UniProtKB-ARBA"/>
</dbReference>
<dbReference type="CDD" id="cd15904">
    <property type="entry name" value="TSPO_MBR"/>
    <property type="match status" value="1"/>
</dbReference>
<dbReference type="PANTHER" id="PTHR10057">
    <property type="entry name" value="PERIPHERAL-TYPE BENZODIAZEPINE RECEPTOR"/>
    <property type="match status" value="1"/>
</dbReference>
<dbReference type="GO" id="GO:0016020">
    <property type="term" value="C:membrane"/>
    <property type="evidence" value="ECO:0007669"/>
    <property type="project" value="UniProtKB-SubCell"/>
</dbReference>
<dbReference type="InterPro" id="IPR038330">
    <property type="entry name" value="TspO/MBR-related_sf"/>
</dbReference>
<sequence>MIFSIFKVNGDKSIVSLIISIIIAEGIGIFSAILGMSNSKTYMNFNKPSFSPPSWVFPIVWTILFFLMATAAYRIWIRGKQGENITKALELYAIQLMLNFFWTIIFFRFRLYGIAFFELLVLLIAILLTTFEFYRIDKVSAYLMIPYIIWVSFAGVLNYAIWMLNRI</sequence>
<reference evidence="7 8" key="1">
    <citation type="journal article" date="2015" name="J. Biotechnol.">
        <title>Complete genome sequence of a malodorant-producing acetogen, Clostridium scatologenes ATCC 25775(T).</title>
        <authorList>
            <person name="Zhu Z."/>
            <person name="Guo T."/>
            <person name="Zheng H."/>
            <person name="Song T."/>
            <person name="Ouyang P."/>
            <person name="Xie J."/>
        </authorList>
    </citation>
    <scope>NUCLEOTIDE SEQUENCE [LARGE SCALE GENOMIC DNA]</scope>
    <source>
        <strain evidence="7 8">ATCC 25775</strain>
    </source>
</reference>
<evidence type="ECO:0000256" key="2">
    <source>
        <dbReference type="ARBA" id="ARBA00007524"/>
    </source>
</evidence>
<dbReference type="KEGG" id="csq:CSCA_1231"/>
<comment type="similarity">
    <text evidence="2">Belongs to the TspO/BZRP family.</text>
</comment>
<dbReference type="STRING" id="1548.CSCA_1231"/>
<dbReference type="Pfam" id="PF03073">
    <property type="entry name" value="TspO_MBR"/>
    <property type="match status" value="1"/>
</dbReference>
<feature type="transmembrane region" description="Helical" evidence="6">
    <location>
        <begin position="14"/>
        <end position="35"/>
    </location>
</feature>
<keyword evidence="4 6" id="KW-1133">Transmembrane helix</keyword>
<comment type="subcellular location">
    <subcellularLocation>
        <location evidence="1">Membrane</location>
        <topology evidence="1">Multi-pass membrane protein</topology>
    </subcellularLocation>
</comment>
<evidence type="ECO:0000313" key="8">
    <source>
        <dbReference type="Proteomes" id="UP000033115"/>
    </source>
</evidence>
<dbReference type="RefSeq" id="WP_029955271.1">
    <property type="nucleotide sequence ID" value="NZ_CP009933.1"/>
</dbReference>
<evidence type="ECO:0000256" key="4">
    <source>
        <dbReference type="ARBA" id="ARBA00022989"/>
    </source>
</evidence>
<keyword evidence="3 6" id="KW-0812">Transmembrane</keyword>
<feature type="transmembrane region" description="Helical" evidence="6">
    <location>
        <begin position="89"/>
        <end position="107"/>
    </location>
</feature>
<feature type="transmembrane region" description="Helical" evidence="6">
    <location>
        <begin position="55"/>
        <end position="77"/>
    </location>
</feature>
<protein>
    <submittedName>
        <fullName evidence="7">TspO and MBR like protein</fullName>
    </submittedName>
</protein>
<dbReference type="PIRSF" id="PIRSF005859">
    <property type="entry name" value="PBR"/>
    <property type="match status" value="1"/>
</dbReference>
<dbReference type="PANTHER" id="PTHR10057:SF0">
    <property type="entry name" value="TRANSLOCATOR PROTEIN"/>
    <property type="match status" value="1"/>
</dbReference>
<feature type="transmembrane region" description="Helical" evidence="6">
    <location>
        <begin position="113"/>
        <end position="134"/>
    </location>
</feature>
<organism evidence="7 8">
    <name type="scientific">Clostridium scatologenes</name>
    <dbReference type="NCBI Taxonomy" id="1548"/>
    <lineage>
        <taxon>Bacteria</taxon>
        <taxon>Bacillati</taxon>
        <taxon>Bacillota</taxon>
        <taxon>Clostridia</taxon>
        <taxon>Eubacteriales</taxon>
        <taxon>Clostridiaceae</taxon>
        <taxon>Clostridium</taxon>
    </lineage>
</organism>
<dbReference type="Proteomes" id="UP000033115">
    <property type="component" value="Chromosome"/>
</dbReference>
<keyword evidence="8" id="KW-1185">Reference proteome</keyword>
<keyword evidence="5 6" id="KW-0472">Membrane</keyword>
<evidence type="ECO:0000256" key="1">
    <source>
        <dbReference type="ARBA" id="ARBA00004141"/>
    </source>
</evidence>
<evidence type="ECO:0000256" key="6">
    <source>
        <dbReference type="SAM" id="Phobius"/>
    </source>
</evidence>
<evidence type="ECO:0000256" key="5">
    <source>
        <dbReference type="ARBA" id="ARBA00023136"/>
    </source>
</evidence>
<name>A0A0E3GQD0_CLOSL</name>
<dbReference type="EMBL" id="CP009933">
    <property type="protein sequence ID" value="AKA68356.1"/>
    <property type="molecule type" value="Genomic_DNA"/>
</dbReference>
<feature type="transmembrane region" description="Helical" evidence="6">
    <location>
        <begin position="141"/>
        <end position="162"/>
    </location>
</feature>
<dbReference type="HOGENOM" id="CLU_091805_2_0_9"/>
<dbReference type="Gene3D" id="1.20.1260.100">
    <property type="entry name" value="TspO/MBR protein"/>
    <property type="match status" value="1"/>
</dbReference>
<gene>
    <name evidence="7" type="ORF">CSCA_1231</name>
</gene>
<proteinExistence type="inferred from homology"/>
<evidence type="ECO:0000256" key="3">
    <source>
        <dbReference type="ARBA" id="ARBA00022692"/>
    </source>
</evidence>
<dbReference type="InterPro" id="IPR004307">
    <property type="entry name" value="TspO_MBR"/>
</dbReference>
<dbReference type="AlphaFoldDB" id="A0A0E3GQD0"/>